<evidence type="ECO:0000313" key="8">
    <source>
        <dbReference type="Proteomes" id="UP001485043"/>
    </source>
</evidence>
<evidence type="ECO:0000256" key="1">
    <source>
        <dbReference type="ARBA" id="ARBA00004123"/>
    </source>
</evidence>
<feature type="compositionally biased region" description="Basic and acidic residues" evidence="5">
    <location>
        <begin position="151"/>
        <end position="164"/>
    </location>
</feature>
<keyword evidence="8" id="KW-1185">Reference proteome</keyword>
<evidence type="ECO:0000256" key="4">
    <source>
        <dbReference type="ARBA" id="ARBA00023242"/>
    </source>
</evidence>
<dbReference type="AlphaFoldDB" id="A0AAW1TEZ7"/>
<proteinExistence type="inferred from homology"/>
<dbReference type="GO" id="GO:0003735">
    <property type="term" value="F:structural constituent of ribosome"/>
    <property type="evidence" value="ECO:0007669"/>
    <property type="project" value="InterPro"/>
</dbReference>
<dbReference type="PANTHER" id="PTHR10792:SF8">
    <property type="entry name" value="RIBOSOME BIOGENESIS PROTEIN RLP24-RELATED"/>
    <property type="match status" value="1"/>
</dbReference>
<dbReference type="GO" id="GO:0042273">
    <property type="term" value="P:ribosomal large subunit biogenesis"/>
    <property type="evidence" value="ECO:0007669"/>
    <property type="project" value="TreeGrafter"/>
</dbReference>
<dbReference type="GO" id="GO:0005730">
    <property type="term" value="C:nucleolus"/>
    <property type="evidence" value="ECO:0007669"/>
    <property type="project" value="TreeGrafter"/>
</dbReference>
<dbReference type="EMBL" id="JALJOV010000044">
    <property type="protein sequence ID" value="KAK9868129.1"/>
    <property type="molecule type" value="Genomic_DNA"/>
</dbReference>
<keyword evidence="3" id="KW-0690">Ribosome biogenesis</keyword>
<gene>
    <name evidence="7" type="ORF">WJX84_011537</name>
</gene>
<feature type="compositionally biased region" description="Basic and acidic residues" evidence="5">
    <location>
        <begin position="173"/>
        <end position="187"/>
    </location>
</feature>
<evidence type="ECO:0000259" key="6">
    <source>
        <dbReference type="SMART" id="SM00746"/>
    </source>
</evidence>
<dbReference type="PROSITE" id="PS01073">
    <property type="entry name" value="RIBOSOMAL_L24E"/>
    <property type="match status" value="1"/>
</dbReference>
<dbReference type="InterPro" id="IPR038630">
    <property type="entry name" value="L24e/L24_sf"/>
</dbReference>
<evidence type="ECO:0000256" key="3">
    <source>
        <dbReference type="ARBA" id="ARBA00022517"/>
    </source>
</evidence>
<dbReference type="Gene3D" id="2.30.170.20">
    <property type="entry name" value="Ribosomal protein L24e"/>
    <property type="match status" value="1"/>
</dbReference>
<comment type="subcellular location">
    <subcellularLocation>
        <location evidence="1">Nucleus</location>
    </subcellularLocation>
</comment>
<evidence type="ECO:0000313" key="7">
    <source>
        <dbReference type="EMBL" id="KAK9868129.1"/>
    </source>
</evidence>
<evidence type="ECO:0000256" key="2">
    <source>
        <dbReference type="ARBA" id="ARBA00005647"/>
    </source>
</evidence>
<feature type="region of interest" description="Disordered" evidence="5">
    <location>
        <begin position="135"/>
        <end position="187"/>
    </location>
</feature>
<accession>A0AAW1TEZ7</accession>
<dbReference type="InterPro" id="IPR011017">
    <property type="entry name" value="TRASH_dom"/>
</dbReference>
<dbReference type="FunFam" id="2.30.170.20:FF:000001">
    <property type="entry name" value="probable ribosome biogenesis protein RLP24"/>
    <property type="match status" value="1"/>
</dbReference>
<dbReference type="SUPFAM" id="SSF57716">
    <property type="entry name" value="Glucocorticoid receptor-like (DNA-binding domain)"/>
    <property type="match status" value="1"/>
</dbReference>
<organism evidence="7 8">
    <name type="scientific">Apatococcus fuscideae</name>
    <dbReference type="NCBI Taxonomy" id="2026836"/>
    <lineage>
        <taxon>Eukaryota</taxon>
        <taxon>Viridiplantae</taxon>
        <taxon>Chlorophyta</taxon>
        <taxon>core chlorophytes</taxon>
        <taxon>Trebouxiophyceae</taxon>
        <taxon>Chlorellales</taxon>
        <taxon>Chlorellaceae</taxon>
        <taxon>Apatococcus</taxon>
    </lineage>
</organism>
<protein>
    <recommendedName>
        <fullName evidence="6">TRASH domain-containing protein</fullName>
    </recommendedName>
</protein>
<dbReference type="InterPro" id="IPR056366">
    <property type="entry name" value="Ribosomal_eL24"/>
</dbReference>
<dbReference type="Proteomes" id="UP001485043">
    <property type="component" value="Unassembled WGS sequence"/>
</dbReference>
<dbReference type="InterPro" id="IPR023442">
    <property type="entry name" value="Ribosomal_eL24_CS"/>
</dbReference>
<comment type="caution">
    <text evidence="7">The sequence shown here is derived from an EMBL/GenBank/DDBJ whole genome shotgun (WGS) entry which is preliminary data.</text>
</comment>
<sequence length="187" mass="22566">MRLEKCWFCSSTVYPGHGITFVRNDATIFKFCRSKCHKNFKMKRNPRKVKWTKASRKLAGKELVKDATFDMERRRNRPEKYDREVMHKTVKAMQKIDEIRQKRADRLWEKRMANAKQQQTAADKRQLEREIHLIKAPSMEPEAVSEQEPMQEEKVVQQQDEKLAQKQKKKLRIPVERPRQKLQRMQE</sequence>
<comment type="similarity">
    <text evidence="2">Belongs to the eukaryotic ribosomal protein eL24 family.</text>
</comment>
<evidence type="ECO:0000256" key="5">
    <source>
        <dbReference type="SAM" id="MobiDB-lite"/>
    </source>
</evidence>
<reference evidence="7 8" key="1">
    <citation type="journal article" date="2024" name="Nat. Commun.">
        <title>Phylogenomics reveals the evolutionary origins of lichenization in chlorophyte algae.</title>
        <authorList>
            <person name="Puginier C."/>
            <person name="Libourel C."/>
            <person name="Otte J."/>
            <person name="Skaloud P."/>
            <person name="Haon M."/>
            <person name="Grisel S."/>
            <person name="Petersen M."/>
            <person name="Berrin J.G."/>
            <person name="Delaux P.M."/>
            <person name="Dal Grande F."/>
            <person name="Keller J."/>
        </authorList>
    </citation>
    <scope>NUCLEOTIDE SEQUENCE [LARGE SCALE GENOMIC DNA]</scope>
    <source>
        <strain evidence="7 8">SAG 2523</strain>
    </source>
</reference>
<dbReference type="Pfam" id="PF01246">
    <property type="entry name" value="Ribosomal_L24e"/>
    <property type="match status" value="1"/>
</dbReference>
<name>A0AAW1TEZ7_9CHLO</name>
<dbReference type="CDD" id="cd00472">
    <property type="entry name" value="Ribosomal_L24e_L24"/>
    <property type="match status" value="1"/>
</dbReference>
<dbReference type="InterPro" id="IPR000988">
    <property type="entry name" value="Ribosomal_eL24-rel_N"/>
</dbReference>
<keyword evidence="4" id="KW-0539">Nucleus</keyword>
<dbReference type="PANTHER" id="PTHR10792">
    <property type="entry name" value="60S RIBOSOMAL PROTEIN L24"/>
    <property type="match status" value="1"/>
</dbReference>
<dbReference type="SMART" id="SM00746">
    <property type="entry name" value="TRASH"/>
    <property type="match status" value="1"/>
</dbReference>
<feature type="domain" description="TRASH" evidence="6">
    <location>
        <begin position="6"/>
        <end position="44"/>
    </location>
</feature>